<dbReference type="EMBL" id="FOOX01000022">
    <property type="protein sequence ID" value="SFH26755.1"/>
    <property type="molecule type" value="Genomic_DNA"/>
</dbReference>
<reference evidence="2" key="1">
    <citation type="submission" date="2016-10" db="EMBL/GenBank/DDBJ databases">
        <authorList>
            <person name="Varghese N."/>
            <person name="Submissions S."/>
        </authorList>
    </citation>
    <scope>NUCLEOTIDE SEQUENCE [LARGE SCALE GENOMIC DNA]</scope>
    <source>
        <strain evidence="2">DSM 17038</strain>
    </source>
</reference>
<dbReference type="Pfam" id="PF00106">
    <property type="entry name" value="adh_short"/>
    <property type="match status" value="1"/>
</dbReference>
<dbReference type="SUPFAM" id="SSF51735">
    <property type="entry name" value="NAD(P)-binding Rossmann-fold domains"/>
    <property type="match status" value="1"/>
</dbReference>
<proteinExistence type="predicted"/>
<sequence length="45" mass="4807">MRLQGKVAVVTGAAFGMGKAIAELFAKEGSKVVVSDIILEQRMQQ</sequence>
<keyword evidence="2" id="KW-1185">Reference proteome</keyword>
<organism evidence="1 2">
    <name type="scientific">Desulfotruncus arcticus DSM 17038</name>
    <dbReference type="NCBI Taxonomy" id="1121424"/>
    <lineage>
        <taxon>Bacteria</taxon>
        <taxon>Bacillati</taxon>
        <taxon>Bacillota</taxon>
        <taxon>Clostridia</taxon>
        <taxon>Eubacteriales</taxon>
        <taxon>Desulfallaceae</taxon>
        <taxon>Desulfotruncus</taxon>
    </lineage>
</organism>
<dbReference type="InterPro" id="IPR036291">
    <property type="entry name" value="NAD(P)-bd_dom_sf"/>
</dbReference>
<gene>
    <name evidence="1" type="ORF">SAMN05660649_04487</name>
</gene>
<dbReference type="AlphaFoldDB" id="A0A1I2YM86"/>
<dbReference type="PANTHER" id="PTHR42820:SF1">
    <property type="entry name" value="SHORT-CHAIN DEHYDROGENASE_REDUCTASE FAMILY PROTEIN"/>
    <property type="match status" value="1"/>
</dbReference>
<dbReference type="STRING" id="341036.SAMN05660649_04487"/>
<dbReference type="InterPro" id="IPR002347">
    <property type="entry name" value="SDR_fam"/>
</dbReference>
<protein>
    <submittedName>
        <fullName evidence="1">Short chain dehydrogenase</fullName>
    </submittedName>
</protein>
<accession>A0A1I2YM86</accession>
<evidence type="ECO:0000313" key="1">
    <source>
        <dbReference type="EMBL" id="SFH26755.1"/>
    </source>
</evidence>
<evidence type="ECO:0000313" key="2">
    <source>
        <dbReference type="Proteomes" id="UP000199337"/>
    </source>
</evidence>
<dbReference type="PANTHER" id="PTHR42820">
    <property type="entry name" value="SHORT-CHAIN DEHYDROGENASE REDUCTASE"/>
    <property type="match status" value="1"/>
</dbReference>
<name>A0A1I2YM86_9FIRM</name>
<dbReference type="Proteomes" id="UP000199337">
    <property type="component" value="Unassembled WGS sequence"/>
</dbReference>
<dbReference type="Gene3D" id="3.40.50.720">
    <property type="entry name" value="NAD(P)-binding Rossmann-like Domain"/>
    <property type="match status" value="1"/>
</dbReference>